<dbReference type="InterPro" id="IPR013783">
    <property type="entry name" value="Ig-like_fold"/>
</dbReference>
<dbReference type="EMBL" id="UYJE01001946">
    <property type="protein sequence ID" value="VDI06578.1"/>
    <property type="molecule type" value="Genomic_DNA"/>
</dbReference>
<dbReference type="AlphaFoldDB" id="A0A8B6CN46"/>
<organism evidence="3 4">
    <name type="scientific">Mytilus galloprovincialis</name>
    <name type="common">Mediterranean mussel</name>
    <dbReference type="NCBI Taxonomy" id="29158"/>
    <lineage>
        <taxon>Eukaryota</taxon>
        <taxon>Metazoa</taxon>
        <taxon>Spiralia</taxon>
        <taxon>Lophotrochozoa</taxon>
        <taxon>Mollusca</taxon>
        <taxon>Bivalvia</taxon>
        <taxon>Autobranchia</taxon>
        <taxon>Pteriomorphia</taxon>
        <taxon>Mytilida</taxon>
        <taxon>Mytiloidea</taxon>
        <taxon>Mytilidae</taxon>
        <taxon>Mytilinae</taxon>
        <taxon>Mytilus</taxon>
    </lineage>
</organism>
<feature type="region of interest" description="Disordered" evidence="1">
    <location>
        <begin position="20"/>
        <end position="40"/>
    </location>
</feature>
<dbReference type="InterPro" id="IPR007110">
    <property type="entry name" value="Ig-like_dom"/>
</dbReference>
<dbReference type="Gene3D" id="2.60.40.10">
    <property type="entry name" value="Immunoglobulins"/>
    <property type="match status" value="1"/>
</dbReference>
<dbReference type="InterPro" id="IPR003599">
    <property type="entry name" value="Ig_sub"/>
</dbReference>
<sequence length="895" mass="100182">MAESHYLKVLNKEQKSYRNDLKRMDRKRSGSRKDKNLEMGECKQDSQNRCDTVHTVLKMIKECGYEVFDVWNLKHVYCGSAGNTEIYRHDYIDNINLTCVSYLEMRFETEKLTLRYDNPITDRIESILSRKPDSSSPGRTPSPTDHFMTNTNNRYEFLWLDSSNSTLYAGIYHSTEAGKAPQYVYNVATGSPYTVDGDPKDFNDINAANDVEIVLSIKDHCIFAPSTSRQNTCPDHGTLSVHNTDTYIEVPAGESVTIDCSYTAYGLATNVEWTFKDKSDVSYIIPDGTNVSKYSGSTVHIPSLIVNNFGFYDEGIYTCSAINSFGTDTGVDIQLVMIQASTVILTDTTSEDLVFTTVPSTTVDRTSVEIISSNDKTTSKRTTDIMSTSGKITTDGLSTTTETINSDIMTYVLPLTMETTNGNITTNVLSITTETTDKDITANVISPSTTMGMTKGDNTRVPQCACSCEYKARLDYWSNQTVTNYTMDELRLILSPKLKEIEDLLKVDKQNISSYLNKFLSAPDDRISSQSIGAGVWLIKSGQTNLQEDGMIATYTVKDCGIKSYVPKSIQSGGKLWRYYIAAVDVEWDFSERKIPAVTLGDMRDPTTDGNIYIRDNRQFIGTKYIKAVYREFTDGSFKHLVKRSCRDYHLEILGPFVRVQVGDTLEIAITTWCAGKQKNGVPPGKTTTLRWYVPERSGPFDPNCVGRSYDSTTNPLKDSNTGLFGPLVVCRKGALDKDGYRNDNVDREFALNFETYDETKSHFFKLNTHSYAPCRKDCNDPDFVEANQKRAINGFMFFNTPAMNISVGEQVSWYIMSTGDKASQHSVKFNGQALTMNVFGSTKRTSVISVEAGTYYTAEMLADHASTWLISNHVGENMFKGAMASYTITKNPVP</sequence>
<keyword evidence="4" id="KW-1185">Reference proteome</keyword>
<dbReference type="Gene3D" id="2.60.40.420">
    <property type="entry name" value="Cupredoxins - blue copper proteins"/>
    <property type="match status" value="2"/>
</dbReference>
<dbReference type="InterPro" id="IPR036179">
    <property type="entry name" value="Ig-like_dom_sf"/>
</dbReference>
<dbReference type="OrthoDB" id="6141847at2759"/>
<name>A0A8B6CN46_MYTGA</name>
<reference evidence="3" key="1">
    <citation type="submission" date="2018-11" db="EMBL/GenBank/DDBJ databases">
        <authorList>
            <person name="Alioto T."/>
            <person name="Alioto T."/>
        </authorList>
    </citation>
    <scope>NUCLEOTIDE SEQUENCE</scope>
</reference>
<accession>A0A8B6CN46</accession>
<dbReference type="InterPro" id="IPR008972">
    <property type="entry name" value="Cupredoxin"/>
</dbReference>
<dbReference type="SUPFAM" id="SSF48726">
    <property type="entry name" value="Immunoglobulin"/>
    <property type="match status" value="1"/>
</dbReference>
<evidence type="ECO:0000313" key="4">
    <source>
        <dbReference type="Proteomes" id="UP000596742"/>
    </source>
</evidence>
<dbReference type="Proteomes" id="UP000596742">
    <property type="component" value="Unassembled WGS sequence"/>
</dbReference>
<dbReference type="InterPro" id="IPR013151">
    <property type="entry name" value="Immunoglobulin_dom"/>
</dbReference>
<comment type="caution">
    <text evidence="3">The sequence shown here is derived from an EMBL/GenBank/DDBJ whole genome shotgun (WGS) entry which is preliminary data.</text>
</comment>
<feature type="domain" description="Ig-like" evidence="2">
    <location>
        <begin position="234"/>
        <end position="334"/>
    </location>
</feature>
<evidence type="ECO:0000313" key="3">
    <source>
        <dbReference type="EMBL" id="VDI06578.1"/>
    </source>
</evidence>
<dbReference type="PROSITE" id="PS50835">
    <property type="entry name" value="IG_LIKE"/>
    <property type="match status" value="1"/>
</dbReference>
<proteinExistence type="predicted"/>
<dbReference type="Pfam" id="PF00047">
    <property type="entry name" value="ig"/>
    <property type="match status" value="1"/>
</dbReference>
<dbReference type="SUPFAM" id="SSF49503">
    <property type="entry name" value="Cupredoxins"/>
    <property type="match status" value="2"/>
</dbReference>
<gene>
    <name evidence="3" type="ORF">MGAL_10B078590</name>
</gene>
<evidence type="ECO:0000259" key="2">
    <source>
        <dbReference type="PROSITE" id="PS50835"/>
    </source>
</evidence>
<protein>
    <recommendedName>
        <fullName evidence="2">Ig-like domain-containing protein</fullName>
    </recommendedName>
</protein>
<dbReference type="SMART" id="SM00409">
    <property type="entry name" value="IG"/>
    <property type="match status" value="1"/>
</dbReference>
<evidence type="ECO:0000256" key="1">
    <source>
        <dbReference type="SAM" id="MobiDB-lite"/>
    </source>
</evidence>